<dbReference type="EMBL" id="JWIN03000013">
    <property type="protein sequence ID" value="KAB1268229.1"/>
    <property type="molecule type" value="Genomic_DNA"/>
</dbReference>
<feature type="region of interest" description="Disordered" evidence="1">
    <location>
        <begin position="1"/>
        <end position="62"/>
    </location>
</feature>
<accession>A0A5N4DB02</accession>
<evidence type="ECO:0000313" key="3">
    <source>
        <dbReference type="Proteomes" id="UP000299084"/>
    </source>
</evidence>
<name>A0A5N4DB02_CAMDR</name>
<reference evidence="2 3" key="1">
    <citation type="journal article" date="2019" name="Mol. Ecol. Resour.">
        <title>Improving Illumina assemblies with Hi-C and long reads: an example with the North African dromedary.</title>
        <authorList>
            <person name="Elbers J.P."/>
            <person name="Rogers M.F."/>
            <person name="Perelman P.L."/>
            <person name="Proskuryakova A.A."/>
            <person name="Serdyukova N.A."/>
            <person name="Johnson W.E."/>
            <person name="Horin P."/>
            <person name="Corander J."/>
            <person name="Murphy D."/>
            <person name="Burger P.A."/>
        </authorList>
    </citation>
    <scope>NUCLEOTIDE SEQUENCE [LARGE SCALE GENOMIC DNA]</scope>
    <source>
        <strain evidence="2">Drom800</strain>
        <tissue evidence="2">Blood</tissue>
    </source>
</reference>
<protein>
    <submittedName>
        <fullName evidence="2">Uncharacterized protein</fullName>
    </submittedName>
</protein>
<evidence type="ECO:0000313" key="2">
    <source>
        <dbReference type="EMBL" id="KAB1268229.1"/>
    </source>
</evidence>
<organism evidence="2 3">
    <name type="scientific">Camelus dromedarius</name>
    <name type="common">Dromedary</name>
    <name type="synonym">Arabian camel</name>
    <dbReference type="NCBI Taxonomy" id="9838"/>
    <lineage>
        <taxon>Eukaryota</taxon>
        <taxon>Metazoa</taxon>
        <taxon>Chordata</taxon>
        <taxon>Craniata</taxon>
        <taxon>Vertebrata</taxon>
        <taxon>Euteleostomi</taxon>
        <taxon>Mammalia</taxon>
        <taxon>Eutheria</taxon>
        <taxon>Laurasiatheria</taxon>
        <taxon>Artiodactyla</taxon>
        <taxon>Tylopoda</taxon>
        <taxon>Camelidae</taxon>
        <taxon>Camelus</taxon>
    </lineage>
</organism>
<dbReference type="AlphaFoldDB" id="A0A5N4DB02"/>
<feature type="compositionally biased region" description="Pro residues" evidence="1">
    <location>
        <begin position="22"/>
        <end position="36"/>
    </location>
</feature>
<keyword evidence="3" id="KW-1185">Reference proteome</keyword>
<proteinExistence type="predicted"/>
<evidence type="ECO:0000256" key="1">
    <source>
        <dbReference type="SAM" id="MobiDB-lite"/>
    </source>
</evidence>
<gene>
    <name evidence="2" type="ORF">Cadr_000013222</name>
</gene>
<dbReference type="Proteomes" id="UP000299084">
    <property type="component" value="Unassembled WGS sequence"/>
</dbReference>
<sequence>MDRDKTGGSGRLPQPGPGLRLCPPPSSECSPPPAPGSDPRVGDIAPSRDSGGLGYSSEQDGFGPCPLGMARTGLWEEVTLMLRPGWGIGRALRGKESFPGSRTAVQRGCNMLKKHKWFLRGKSRRPGLALGGPSLRSGCLRSLCSHHSAAGEGPHLPVAATSSQTLSPPLTWSVPTSAALRGPSPVAVTNFPTAPLTWKEGTSPSPGDTICQGAGRLALRENLRDDYHLNWLPLILQQPTLCSADRGAEPQPWAHLQMLALPLSWIKPRAMMGERSLAVDIGVGWWHRWRWRWRWRWSLRWGGRWRSHGEVEPVWGYGSGTPCDWWGHAGDDNGGHRRGDNDHGATRVNSHIYPSVPPPMVNSEGISVQDAPALPPILRTDLAHKAGLWGTTDGFPLFWPRAGGTTGKGLQQDLPIPPPSQRMLPTDPAWWPQAGWPRIPLSPASSSPGMLWGFSWNRPTPTPCQGQKGLPGRALQRLGQTQGPQLEKGLVSGKDALKLSLRNLITSHLPLLSKGCLQRRAEGPNGIPHLMGSERQGPIRMGLGPSTDVSRNFRIILGFVCLCSGSRHGFFLQAPRDGGRICSGSESGVGFDAQACGKGAGDVARAASKLGGALRAPL</sequence>
<comment type="caution">
    <text evidence="2">The sequence shown here is derived from an EMBL/GenBank/DDBJ whole genome shotgun (WGS) entry which is preliminary data.</text>
</comment>